<dbReference type="Proteomes" id="UP001162800">
    <property type="component" value="Plasmid unnamed1"/>
</dbReference>
<evidence type="ECO:0000259" key="6">
    <source>
        <dbReference type="Pfam" id="PF10502"/>
    </source>
</evidence>
<keyword evidence="7" id="KW-0614">Plasmid</keyword>
<accession>A0ABY6GFR6</accession>
<geneLocation type="plasmid" evidence="7 8">
    <name>unnamed1</name>
</geneLocation>
<evidence type="ECO:0000313" key="7">
    <source>
        <dbReference type="EMBL" id="UYG53921.1"/>
    </source>
</evidence>
<keyword evidence="3" id="KW-0732">Signal</keyword>
<feature type="domain" description="Peptidase S26" evidence="6">
    <location>
        <begin position="27"/>
        <end position="170"/>
    </location>
</feature>
<gene>
    <name evidence="7" type="primary">traF</name>
    <name evidence="7" type="ORF">M9799_18340</name>
</gene>
<dbReference type="InterPro" id="IPR019533">
    <property type="entry name" value="Peptidase_S26"/>
</dbReference>
<dbReference type="InterPro" id="IPR014139">
    <property type="entry name" value="Peptidase_S26C_TraF"/>
</dbReference>
<name>A0ABY6GFR6_9BURK</name>
<dbReference type="NCBIfam" id="TIGR02771">
    <property type="entry name" value="TraF_Ti"/>
    <property type="match status" value="1"/>
</dbReference>
<sequence length="179" mass="18975">MPRLRRLSRAIALAAMALLLGAAACGLAGLRINTSPSIPLGLYRMSGMPVARGAHVLLCPAQTPAFALALQRGYLGAGFCPGGYGYLMKQVAAAGGDEVGFAMEGVRVNGRLLDASAALPMDQGGRRLPRYPQGTHILGPDQVLLMSTRRTAWDARYFGPVPLAQVEGVIVPLLTWQHR</sequence>
<reference evidence="7" key="1">
    <citation type="submission" date="2022-09" db="EMBL/GenBank/DDBJ databases">
        <title>The complete genome of Acidovorax sp. 5MLIR.</title>
        <authorList>
            <person name="Liu L."/>
            <person name="Yue J."/>
            <person name="Yang F."/>
            <person name="Yuan J."/>
            <person name="Li L."/>
        </authorList>
    </citation>
    <scope>NUCLEOTIDE SEQUENCE</scope>
    <source>
        <strain evidence="7">5MLIR</strain>
        <plasmid evidence="7">unnamed1</plasmid>
    </source>
</reference>
<evidence type="ECO:0000256" key="5">
    <source>
        <dbReference type="ARBA" id="ARBA00022971"/>
    </source>
</evidence>
<evidence type="ECO:0000256" key="3">
    <source>
        <dbReference type="ARBA" id="ARBA00022729"/>
    </source>
</evidence>
<dbReference type="Pfam" id="PF10502">
    <property type="entry name" value="Peptidase_S26"/>
    <property type="match status" value="1"/>
</dbReference>
<evidence type="ECO:0000256" key="1">
    <source>
        <dbReference type="ARBA" id="ARBA00004418"/>
    </source>
</evidence>
<evidence type="ECO:0000313" key="8">
    <source>
        <dbReference type="Proteomes" id="UP001162800"/>
    </source>
</evidence>
<dbReference type="Gene3D" id="2.10.109.10">
    <property type="entry name" value="Umud Fragment, subunit A"/>
    <property type="match status" value="1"/>
</dbReference>
<comment type="subcellular location">
    <subcellularLocation>
        <location evidence="1">Periplasm</location>
    </subcellularLocation>
</comment>
<organism evidence="7 8">
    <name type="scientific">Comamonas endophytica</name>
    <dbReference type="NCBI Taxonomy" id="2949090"/>
    <lineage>
        <taxon>Bacteria</taxon>
        <taxon>Pseudomonadati</taxon>
        <taxon>Pseudomonadota</taxon>
        <taxon>Betaproteobacteria</taxon>
        <taxon>Burkholderiales</taxon>
        <taxon>Comamonadaceae</taxon>
        <taxon>Comamonas</taxon>
    </lineage>
</organism>
<proteinExistence type="inferred from homology"/>
<dbReference type="PROSITE" id="PS51257">
    <property type="entry name" value="PROKAR_LIPOPROTEIN"/>
    <property type="match status" value="1"/>
</dbReference>
<evidence type="ECO:0000256" key="4">
    <source>
        <dbReference type="ARBA" id="ARBA00022764"/>
    </source>
</evidence>
<dbReference type="EMBL" id="CP106882">
    <property type="protein sequence ID" value="UYG53921.1"/>
    <property type="molecule type" value="Genomic_DNA"/>
</dbReference>
<comment type="similarity">
    <text evidence="2">Belongs to the peptidase S26C family.</text>
</comment>
<evidence type="ECO:0000256" key="2">
    <source>
        <dbReference type="ARBA" id="ARBA00005849"/>
    </source>
</evidence>
<protein>
    <submittedName>
        <fullName evidence="7">Conjugative transfer signal peptidase TraF</fullName>
    </submittedName>
</protein>
<keyword evidence="5" id="KW-0184">Conjugation</keyword>
<dbReference type="InterPro" id="IPR036286">
    <property type="entry name" value="LexA/Signal_pep-like_sf"/>
</dbReference>
<dbReference type="SUPFAM" id="SSF51306">
    <property type="entry name" value="LexA/Signal peptidase"/>
    <property type="match status" value="1"/>
</dbReference>
<dbReference type="NCBIfam" id="NF010459">
    <property type="entry name" value="PRK13884.1"/>
    <property type="match status" value="1"/>
</dbReference>
<keyword evidence="8" id="KW-1185">Reference proteome</keyword>
<keyword evidence="4" id="KW-0574">Periplasm</keyword>